<dbReference type="AlphaFoldDB" id="A0A392UCY5"/>
<feature type="region of interest" description="Disordered" evidence="1">
    <location>
        <begin position="27"/>
        <end position="55"/>
    </location>
</feature>
<comment type="caution">
    <text evidence="2">The sequence shown here is derived from an EMBL/GenBank/DDBJ whole genome shotgun (WGS) entry which is preliminary data.</text>
</comment>
<name>A0A392UCY5_9FABA</name>
<protein>
    <submittedName>
        <fullName evidence="2">Uncharacterized protein</fullName>
    </submittedName>
</protein>
<evidence type="ECO:0000256" key="1">
    <source>
        <dbReference type="SAM" id="MobiDB-lite"/>
    </source>
</evidence>
<accession>A0A392UCY5</accession>
<feature type="compositionally biased region" description="Basic and acidic residues" evidence="1">
    <location>
        <begin position="45"/>
        <end position="55"/>
    </location>
</feature>
<keyword evidence="3" id="KW-1185">Reference proteome</keyword>
<sequence length="55" mass="5858">MDETGPSRPRGKVATMSVRWAKEKALEEAGGRPIGQCVVQSQPEAKPHGDPEPCG</sequence>
<dbReference type="EMBL" id="LXQA010781266">
    <property type="protein sequence ID" value="MCI70707.1"/>
    <property type="molecule type" value="Genomic_DNA"/>
</dbReference>
<dbReference type="Proteomes" id="UP000265520">
    <property type="component" value="Unassembled WGS sequence"/>
</dbReference>
<organism evidence="2 3">
    <name type="scientific">Trifolium medium</name>
    <dbReference type="NCBI Taxonomy" id="97028"/>
    <lineage>
        <taxon>Eukaryota</taxon>
        <taxon>Viridiplantae</taxon>
        <taxon>Streptophyta</taxon>
        <taxon>Embryophyta</taxon>
        <taxon>Tracheophyta</taxon>
        <taxon>Spermatophyta</taxon>
        <taxon>Magnoliopsida</taxon>
        <taxon>eudicotyledons</taxon>
        <taxon>Gunneridae</taxon>
        <taxon>Pentapetalae</taxon>
        <taxon>rosids</taxon>
        <taxon>fabids</taxon>
        <taxon>Fabales</taxon>
        <taxon>Fabaceae</taxon>
        <taxon>Papilionoideae</taxon>
        <taxon>50 kb inversion clade</taxon>
        <taxon>NPAAA clade</taxon>
        <taxon>Hologalegina</taxon>
        <taxon>IRL clade</taxon>
        <taxon>Trifolieae</taxon>
        <taxon>Trifolium</taxon>
    </lineage>
</organism>
<proteinExistence type="predicted"/>
<evidence type="ECO:0000313" key="3">
    <source>
        <dbReference type="Proteomes" id="UP000265520"/>
    </source>
</evidence>
<evidence type="ECO:0000313" key="2">
    <source>
        <dbReference type="EMBL" id="MCI70707.1"/>
    </source>
</evidence>
<reference evidence="2 3" key="1">
    <citation type="journal article" date="2018" name="Front. Plant Sci.">
        <title>Red Clover (Trifolium pratense) and Zigzag Clover (T. medium) - A Picture of Genomic Similarities and Differences.</title>
        <authorList>
            <person name="Dluhosova J."/>
            <person name="Istvanek J."/>
            <person name="Nedelnik J."/>
            <person name="Repkova J."/>
        </authorList>
    </citation>
    <scope>NUCLEOTIDE SEQUENCE [LARGE SCALE GENOMIC DNA]</scope>
    <source>
        <strain evidence="3">cv. 10/8</strain>
        <tissue evidence="2">Leaf</tissue>
    </source>
</reference>